<organism evidence="9 10">
    <name type="scientific">Cyclospora cayetanensis</name>
    <dbReference type="NCBI Taxonomy" id="88456"/>
    <lineage>
        <taxon>Eukaryota</taxon>
        <taxon>Sar</taxon>
        <taxon>Alveolata</taxon>
        <taxon>Apicomplexa</taxon>
        <taxon>Conoidasida</taxon>
        <taxon>Coccidia</taxon>
        <taxon>Eucoccidiorida</taxon>
        <taxon>Eimeriorina</taxon>
        <taxon>Eimeriidae</taxon>
        <taxon>Cyclospora</taxon>
    </lineage>
</organism>
<evidence type="ECO:0000256" key="1">
    <source>
        <dbReference type="ARBA" id="ARBA00004323"/>
    </source>
</evidence>
<proteinExistence type="predicted"/>
<comment type="caution">
    <text evidence="9">The sequence shown here is derived from an EMBL/GenBank/DDBJ whole genome shotgun (WGS) entry which is preliminary data.</text>
</comment>
<reference evidence="9 10" key="1">
    <citation type="journal article" date="2016" name="BMC Genomics">
        <title>Comparative genomics reveals Cyclospora cayetanensis possesses coccidia-like metabolism and invasion components but unique surface antigens.</title>
        <authorList>
            <person name="Liu S."/>
            <person name="Wang L."/>
            <person name="Zheng H."/>
            <person name="Xu Z."/>
            <person name="Roellig D.M."/>
            <person name="Li N."/>
            <person name="Frace M.A."/>
            <person name="Tang K."/>
            <person name="Arrowood M.J."/>
            <person name="Moss D.M."/>
            <person name="Zhang L."/>
            <person name="Feng Y."/>
            <person name="Xiao L."/>
        </authorList>
    </citation>
    <scope>NUCLEOTIDE SEQUENCE [LARGE SCALE GENOMIC DNA]</scope>
    <source>
        <strain evidence="9 10">CHN_HEN01</strain>
    </source>
</reference>
<dbReference type="PANTHER" id="PTHR11675:SF134">
    <property type="entry name" value="N-ACETYLGALACTOSAMINYLTRANSFERASE 4-RELATED"/>
    <property type="match status" value="1"/>
</dbReference>
<accession>A0A1D3CTI6</accession>
<evidence type="ECO:0000256" key="4">
    <source>
        <dbReference type="ARBA" id="ARBA00023157"/>
    </source>
</evidence>
<dbReference type="Gene3D" id="3.90.550.10">
    <property type="entry name" value="Spore Coat Polysaccharide Biosynthesis Protein SpsA, Chain A"/>
    <property type="match status" value="1"/>
</dbReference>
<dbReference type="GO" id="GO:0006493">
    <property type="term" value="P:protein O-linked glycosylation"/>
    <property type="evidence" value="ECO:0007669"/>
    <property type="project" value="TreeGrafter"/>
</dbReference>
<keyword evidence="6" id="KW-1133">Transmembrane helix</keyword>
<dbReference type="InterPro" id="IPR001173">
    <property type="entry name" value="Glyco_trans_2-like"/>
</dbReference>
<keyword evidence="6" id="KW-0472">Membrane</keyword>
<dbReference type="CDD" id="cd23385">
    <property type="entry name" value="beta-trefoil_Ricin_MRC-like"/>
    <property type="match status" value="1"/>
</dbReference>
<dbReference type="GO" id="GO:0004653">
    <property type="term" value="F:polypeptide N-acetylgalactosaminyltransferase activity"/>
    <property type="evidence" value="ECO:0007669"/>
    <property type="project" value="TreeGrafter"/>
</dbReference>
<dbReference type="Pfam" id="PF00535">
    <property type="entry name" value="Glycos_transf_2"/>
    <property type="match status" value="1"/>
</dbReference>
<keyword evidence="5" id="KW-0325">Glycoprotein</keyword>
<dbReference type="Gene3D" id="2.80.10.50">
    <property type="match status" value="1"/>
</dbReference>
<dbReference type="VEuPathDB" id="ToxoDB:LOC34617769"/>
<evidence type="ECO:0000313" key="9">
    <source>
        <dbReference type="EMBL" id="OEH74517.1"/>
    </source>
</evidence>
<dbReference type="AlphaFoldDB" id="A0A1D3CTI6"/>
<keyword evidence="4" id="KW-1015">Disulfide bond</keyword>
<evidence type="ECO:0000313" key="10">
    <source>
        <dbReference type="Proteomes" id="UP000095192"/>
    </source>
</evidence>
<protein>
    <submittedName>
        <fullName evidence="9">Polypeptide n-acetylgalactosaminyltransferase</fullName>
    </submittedName>
</protein>
<feature type="domain" description="Ricin B lectin" evidence="8">
    <location>
        <begin position="450"/>
        <end position="520"/>
    </location>
</feature>
<evidence type="ECO:0000259" key="7">
    <source>
        <dbReference type="Pfam" id="PF00535"/>
    </source>
</evidence>
<evidence type="ECO:0000256" key="5">
    <source>
        <dbReference type="ARBA" id="ARBA00023180"/>
    </source>
</evidence>
<keyword evidence="2" id="KW-0430">Lectin</keyword>
<dbReference type="PANTHER" id="PTHR11675">
    <property type="entry name" value="N-ACETYLGALACTOSAMINYLTRANSFERASE"/>
    <property type="match status" value="1"/>
</dbReference>
<name>A0A1D3CTI6_9EIME</name>
<evidence type="ECO:0000259" key="8">
    <source>
        <dbReference type="Pfam" id="PF00652"/>
    </source>
</evidence>
<dbReference type="GO" id="GO:0000139">
    <property type="term" value="C:Golgi membrane"/>
    <property type="evidence" value="ECO:0007669"/>
    <property type="project" value="UniProtKB-SubCell"/>
</dbReference>
<dbReference type="SUPFAM" id="SSF53448">
    <property type="entry name" value="Nucleotide-diphospho-sugar transferases"/>
    <property type="match status" value="1"/>
</dbReference>
<dbReference type="VEuPathDB" id="ToxoDB:cyc_00629"/>
<dbReference type="InterPro" id="IPR000772">
    <property type="entry name" value="Ricin_B_lectin"/>
</dbReference>
<dbReference type="SUPFAM" id="SSF50370">
    <property type="entry name" value="Ricin B-like lectins"/>
    <property type="match status" value="1"/>
</dbReference>
<dbReference type="GO" id="GO:0030246">
    <property type="term" value="F:carbohydrate binding"/>
    <property type="evidence" value="ECO:0007669"/>
    <property type="project" value="UniProtKB-KW"/>
</dbReference>
<gene>
    <name evidence="9" type="ORF">cyc_00629</name>
</gene>
<feature type="transmembrane region" description="Helical" evidence="6">
    <location>
        <begin position="42"/>
        <end position="66"/>
    </location>
</feature>
<dbReference type="Pfam" id="PF00652">
    <property type="entry name" value="Ricin_B_lectin"/>
    <property type="match status" value="1"/>
</dbReference>
<dbReference type="InParanoid" id="A0A1D3CTI6"/>
<evidence type="ECO:0000256" key="2">
    <source>
        <dbReference type="ARBA" id="ARBA00022734"/>
    </source>
</evidence>
<sequence>MMAFKRLLWSSVDVSGAPGSRCNNKKLSKTAFLQKIKRRAGVWAFLLLLSICIYNVIVFCGLPRLLPLPNISQGIADRSALVKFIDDAIFGVALPLVPSHDLFDQAAVIVGPYGPVRAPYTRKMAMLMRRIVQDIWLDREPKQTSNDFSIIISARNEEKYIVKTLEFLFKNTDYKAIREVIIVDDASTKPVKDLLNADALEARVLDKIKVIRFDKPQGLIRARISGADSALSDNLFFLDAHCKPRAGWEYPLLQHLKTNYRRVACPVIYDVKEHNWDDVGTHGSKMMFEWTFEFGWFEDLEEEIPLMSGGILAMTKEWWLESGKYDPGMLEWGGENLEQSMRLWMCGGEIVVDRRSEIGHIFSRPPKPNPGNRLVIQVQKNQKRAAKVWLDEYYYLFYKYHPEARPHQEGDITSRRLLRYEHLTCMPFQWYVDKFRPAFERNLLLDHDFKHIEHGNTGLCLTADRRTQGHDRVKLERCDISNRDQHWQVVSGNRMLQNRGVRKCLDAASYKDPSPILYMCDWSGVIRRVNTNQFWQWDASTGIDDVEATGRIFVYDEYWSQSLTGADIFPLQRSHLEGPQAKCLAAEETQGSRGPLVFIRPCPGVQTGREDPMRFIPKWVRAPLSTRFGKRTLNDAEKVTDQAALNYLKSSF</sequence>
<dbReference type="PROSITE" id="PS50231">
    <property type="entry name" value="RICIN_B_LECTIN"/>
    <property type="match status" value="1"/>
</dbReference>
<evidence type="ECO:0000256" key="6">
    <source>
        <dbReference type="SAM" id="Phobius"/>
    </source>
</evidence>
<comment type="subcellular location">
    <subcellularLocation>
        <location evidence="1">Golgi apparatus membrane</location>
        <topology evidence="1">Single-pass type II membrane protein</topology>
    </subcellularLocation>
</comment>
<dbReference type="Proteomes" id="UP000095192">
    <property type="component" value="Unassembled WGS sequence"/>
</dbReference>
<dbReference type="InterPro" id="IPR035992">
    <property type="entry name" value="Ricin_B-like_lectins"/>
</dbReference>
<feature type="domain" description="Glycosyltransferase 2-like" evidence="7">
    <location>
        <begin position="149"/>
        <end position="284"/>
    </location>
</feature>
<dbReference type="InterPro" id="IPR029044">
    <property type="entry name" value="Nucleotide-diphossugar_trans"/>
</dbReference>
<keyword evidence="10" id="KW-1185">Reference proteome</keyword>
<keyword evidence="3" id="KW-0333">Golgi apparatus</keyword>
<evidence type="ECO:0000256" key="3">
    <source>
        <dbReference type="ARBA" id="ARBA00023034"/>
    </source>
</evidence>
<dbReference type="EMBL" id="JROU02002018">
    <property type="protein sequence ID" value="OEH74517.1"/>
    <property type="molecule type" value="Genomic_DNA"/>
</dbReference>
<keyword evidence="6" id="KW-0812">Transmembrane</keyword>